<name>A0A1G6NWQ6_9BACL</name>
<evidence type="ECO:0000313" key="1">
    <source>
        <dbReference type="EMBL" id="SDC72372.1"/>
    </source>
</evidence>
<evidence type="ECO:0000313" key="2">
    <source>
        <dbReference type="Proteomes" id="UP000199387"/>
    </source>
</evidence>
<reference evidence="1 2" key="1">
    <citation type="submission" date="2016-10" db="EMBL/GenBank/DDBJ databases">
        <authorList>
            <person name="de Groot N.N."/>
        </authorList>
    </citation>
    <scope>NUCLEOTIDE SEQUENCE [LARGE SCALE GENOMIC DNA]</scope>
    <source>
        <strain evidence="1 2">DSM 45514</strain>
    </source>
</reference>
<accession>A0A1G6NWQ6</accession>
<dbReference type="EMBL" id="FMZA01000014">
    <property type="protein sequence ID" value="SDC72372.1"/>
    <property type="molecule type" value="Genomic_DNA"/>
</dbReference>
<protein>
    <submittedName>
        <fullName evidence="1">Uncharacterized protein</fullName>
    </submittedName>
</protein>
<keyword evidence="2" id="KW-1185">Reference proteome</keyword>
<dbReference type="AlphaFoldDB" id="A0A1G6NWQ6"/>
<sequence length="163" mass="19296">MIMIAEFYESWRGIRKNARGKLSLDQAKQFHQKEKPYVVIISKNKAPVYIVKINFNYEGYFCSIAYLNENLDAKKSESYVAQEHQLFLKNVQKKYYDGREIDMVTYLYETDGRYRKNFFIDGRAMEDAEYGKCDVSSHFREMIQFGNYDSILPEEAKRGLQEG</sequence>
<proteinExistence type="predicted"/>
<gene>
    <name evidence="1" type="ORF">SAMN04488112_11483</name>
</gene>
<dbReference type="Proteomes" id="UP000199387">
    <property type="component" value="Unassembled WGS sequence"/>
</dbReference>
<organism evidence="1 2">
    <name type="scientific">Melghirimyces thermohalophilus</name>
    <dbReference type="NCBI Taxonomy" id="1236220"/>
    <lineage>
        <taxon>Bacteria</taxon>
        <taxon>Bacillati</taxon>
        <taxon>Bacillota</taxon>
        <taxon>Bacilli</taxon>
        <taxon>Bacillales</taxon>
        <taxon>Thermoactinomycetaceae</taxon>
        <taxon>Melghirimyces</taxon>
    </lineage>
</organism>